<evidence type="ECO:0000256" key="3">
    <source>
        <dbReference type="ARBA" id="ARBA00023125"/>
    </source>
</evidence>
<dbReference type="InterPro" id="IPR051446">
    <property type="entry name" value="HTH_trans_reg/aminotransferase"/>
</dbReference>
<organism evidence="6 7">
    <name type="scientific">Stackebrandtia endophytica</name>
    <dbReference type="NCBI Taxonomy" id="1496996"/>
    <lineage>
        <taxon>Bacteria</taxon>
        <taxon>Bacillati</taxon>
        <taxon>Actinomycetota</taxon>
        <taxon>Actinomycetes</taxon>
        <taxon>Glycomycetales</taxon>
        <taxon>Glycomycetaceae</taxon>
        <taxon>Stackebrandtia</taxon>
    </lineage>
</organism>
<dbReference type="FunCoup" id="A0A543AQ72">
    <property type="interactions" value="1"/>
</dbReference>
<dbReference type="InterPro" id="IPR036390">
    <property type="entry name" value="WH_DNA-bd_sf"/>
</dbReference>
<dbReference type="AlphaFoldDB" id="A0A543AQ72"/>
<feature type="domain" description="HTH gntR-type" evidence="5">
    <location>
        <begin position="11"/>
        <end position="79"/>
    </location>
</feature>
<dbReference type="PROSITE" id="PS50949">
    <property type="entry name" value="HTH_GNTR"/>
    <property type="match status" value="1"/>
</dbReference>
<evidence type="ECO:0000256" key="2">
    <source>
        <dbReference type="ARBA" id="ARBA00023015"/>
    </source>
</evidence>
<evidence type="ECO:0000259" key="5">
    <source>
        <dbReference type="PROSITE" id="PS50949"/>
    </source>
</evidence>
<dbReference type="InParanoid" id="A0A543AQ72"/>
<keyword evidence="2" id="KW-0805">Transcription regulation</keyword>
<evidence type="ECO:0000313" key="6">
    <source>
        <dbReference type="EMBL" id="TQL74686.1"/>
    </source>
</evidence>
<dbReference type="InterPro" id="IPR036388">
    <property type="entry name" value="WH-like_DNA-bd_sf"/>
</dbReference>
<dbReference type="GO" id="GO:0003700">
    <property type="term" value="F:DNA-binding transcription factor activity"/>
    <property type="evidence" value="ECO:0007669"/>
    <property type="project" value="InterPro"/>
</dbReference>
<sequence>MLLQLNASDPRPLHDQVAGGLRRAIAEGRVRPGDRLPPAKDLAEQLDVNPNTVLRALRELRDESLLEFRRGRGITIAEAAEGRAIVTQAAAELETLAGKYGYSRAELISMIERLP</sequence>
<reference evidence="6 7" key="1">
    <citation type="submission" date="2019-06" db="EMBL/GenBank/DDBJ databases">
        <title>Sequencing the genomes of 1000 actinobacteria strains.</title>
        <authorList>
            <person name="Klenk H.-P."/>
        </authorList>
    </citation>
    <scope>NUCLEOTIDE SEQUENCE [LARGE SCALE GENOMIC DNA]</scope>
    <source>
        <strain evidence="6 7">DSM 45928</strain>
    </source>
</reference>
<keyword evidence="1" id="KW-0663">Pyridoxal phosphate</keyword>
<dbReference type="SUPFAM" id="SSF46785">
    <property type="entry name" value="Winged helix' DNA-binding domain"/>
    <property type="match status" value="1"/>
</dbReference>
<dbReference type="OrthoDB" id="3192286at2"/>
<name>A0A543AQ72_9ACTN</name>
<dbReference type="GO" id="GO:0003677">
    <property type="term" value="F:DNA binding"/>
    <property type="evidence" value="ECO:0007669"/>
    <property type="project" value="UniProtKB-KW"/>
</dbReference>
<dbReference type="Pfam" id="PF00392">
    <property type="entry name" value="GntR"/>
    <property type="match status" value="1"/>
</dbReference>
<dbReference type="SMART" id="SM00345">
    <property type="entry name" value="HTH_GNTR"/>
    <property type="match status" value="1"/>
</dbReference>
<dbReference type="PANTHER" id="PTHR46577:SF1">
    <property type="entry name" value="HTH-TYPE TRANSCRIPTIONAL REGULATORY PROTEIN GABR"/>
    <property type="match status" value="1"/>
</dbReference>
<proteinExistence type="predicted"/>
<dbReference type="PANTHER" id="PTHR46577">
    <property type="entry name" value="HTH-TYPE TRANSCRIPTIONAL REGULATORY PROTEIN GABR"/>
    <property type="match status" value="1"/>
</dbReference>
<comment type="caution">
    <text evidence="6">The sequence shown here is derived from an EMBL/GenBank/DDBJ whole genome shotgun (WGS) entry which is preliminary data.</text>
</comment>
<keyword evidence="7" id="KW-1185">Reference proteome</keyword>
<dbReference type="Proteomes" id="UP000317043">
    <property type="component" value="Unassembled WGS sequence"/>
</dbReference>
<keyword evidence="3" id="KW-0238">DNA-binding</keyword>
<dbReference type="InterPro" id="IPR000524">
    <property type="entry name" value="Tscrpt_reg_HTH_GntR"/>
</dbReference>
<dbReference type="CDD" id="cd07377">
    <property type="entry name" value="WHTH_GntR"/>
    <property type="match status" value="1"/>
</dbReference>
<dbReference type="Gene3D" id="1.10.10.10">
    <property type="entry name" value="Winged helix-like DNA-binding domain superfamily/Winged helix DNA-binding domain"/>
    <property type="match status" value="1"/>
</dbReference>
<evidence type="ECO:0000256" key="1">
    <source>
        <dbReference type="ARBA" id="ARBA00022898"/>
    </source>
</evidence>
<dbReference type="EMBL" id="VFOW01000001">
    <property type="protein sequence ID" value="TQL74686.1"/>
    <property type="molecule type" value="Genomic_DNA"/>
</dbReference>
<accession>A0A543AQ72</accession>
<protein>
    <submittedName>
        <fullName evidence="6">GntR family transcriptional regulator</fullName>
    </submittedName>
</protein>
<keyword evidence="4" id="KW-0804">Transcription</keyword>
<evidence type="ECO:0000256" key="4">
    <source>
        <dbReference type="ARBA" id="ARBA00023163"/>
    </source>
</evidence>
<gene>
    <name evidence="6" type="ORF">FB566_0172</name>
</gene>
<dbReference type="RefSeq" id="WP_142033977.1">
    <property type="nucleotide sequence ID" value="NZ_JBHTGS010000002.1"/>
</dbReference>
<evidence type="ECO:0000313" key="7">
    <source>
        <dbReference type="Proteomes" id="UP000317043"/>
    </source>
</evidence>